<evidence type="ECO:0008006" key="2">
    <source>
        <dbReference type="Google" id="ProtNLM"/>
    </source>
</evidence>
<sequence>MISQLIVSQQQQTKEFVKLMATNGRESDKMGVLIRRQVLMQLPRFDGSPKQWPNFKKTFEDTTREGEFSYLENLNRLKQVLHGTAYRSVQQLMMEAENVPEIIKRLDELFGRPDLVYLKLLSDLQKLRKDSRNIISDMTSALENIIKNVILMGQPTYLNDHRRAEHMVAASSPLAVQNLEELCRWLKPYAKTAEMMNTISIHTQKGNIHLHEQGTSGRQATNYREKQITQTNKGCLICNKPHATVKCYALVKQTPPERVKTAIRKQLCFGCLNSNKHSIKDCKVAKPCGIAGCSDKHNKMLHVKQVVPIQPEQINSHHDVEVTWTTHYQTLPVKLINGDKSIQTYAFLDPGSSLTMIEAKKGQTYRFNSLGHKGQETSQQVQLVIKGATKKGYRLKDVRTIKELKLPLQSLHYDEISGRYPYLRGLPIESCNNVRPTILIGLNNNHLLMGLKHRPGKPGEPIGMKTRLG</sequence>
<evidence type="ECO:0000313" key="1">
    <source>
        <dbReference type="EnsemblMetazoa" id="AFUN000667-PA"/>
    </source>
</evidence>
<accession>A0A182R3C6</accession>
<dbReference type="STRING" id="62324.A0A182R3C6"/>
<dbReference type="AlphaFoldDB" id="A0A182R3C6"/>
<dbReference type="EnsemblMetazoa" id="AFUN000667-RA">
    <property type="protein sequence ID" value="AFUN000667-PA"/>
    <property type="gene ID" value="AFUN000667"/>
</dbReference>
<dbReference type="VEuPathDB" id="VectorBase:AFUN000667"/>
<organism evidence="1">
    <name type="scientific">Anopheles funestus</name>
    <name type="common">African malaria mosquito</name>
    <dbReference type="NCBI Taxonomy" id="62324"/>
    <lineage>
        <taxon>Eukaryota</taxon>
        <taxon>Metazoa</taxon>
        <taxon>Ecdysozoa</taxon>
        <taxon>Arthropoda</taxon>
        <taxon>Hexapoda</taxon>
        <taxon>Insecta</taxon>
        <taxon>Pterygota</taxon>
        <taxon>Neoptera</taxon>
        <taxon>Endopterygota</taxon>
        <taxon>Diptera</taxon>
        <taxon>Nematocera</taxon>
        <taxon>Culicoidea</taxon>
        <taxon>Culicidae</taxon>
        <taxon>Anophelinae</taxon>
        <taxon>Anopheles</taxon>
    </lineage>
</organism>
<dbReference type="VEuPathDB" id="VectorBase:AFUN2_009188"/>
<dbReference type="Pfam" id="PF03564">
    <property type="entry name" value="DUF1759"/>
    <property type="match status" value="1"/>
</dbReference>
<name>A0A182R3C6_ANOFN</name>
<protein>
    <recommendedName>
        <fullName evidence="2">Peptidase A2 domain-containing protein</fullName>
    </recommendedName>
</protein>
<reference evidence="1" key="1">
    <citation type="submission" date="2020-05" db="UniProtKB">
        <authorList>
            <consortium name="EnsemblMetazoa"/>
        </authorList>
    </citation>
    <scope>IDENTIFICATION</scope>
    <source>
        <strain evidence="1">FUMOZ</strain>
    </source>
</reference>
<dbReference type="PANTHER" id="PTHR47331">
    <property type="entry name" value="PHD-TYPE DOMAIN-CONTAINING PROTEIN"/>
    <property type="match status" value="1"/>
</dbReference>
<dbReference type="InterPro" id="IPR005312">
    <property type="entry name" value="DUF1759"/>
</dbReference>
<proteinExistence type="predicted"/>
<dbReference type="PANTHER" id="PTHR47331:SF5">
    <property type="entry name" value="RIBONUCLEASE H"/>
    <property type="match status" value="1"/>
</dbReference>